<evidence type="ECO:0000313" key="5">
    <source>
        <dbReference type="Proteomes" id="UP000008810"/>
    </source>
</evidence>
<reference evidence="3 4" key="1">
    <citation type="journal article" date="2010" name="Nature">
        <title>Genome sequencing and analysis of the model grass Brachypodium distachyon.</title>
        <authorList>
            <consortium name="International Brachypodium Initiative"/>
        </authorList>
    </citation>
    <scope>NUCLEOTIDE SEQUENCE [LARGE SCALE GENOMIC DNA]</scope>
    <source>
        <strain evidence="3 4">Bd21</strain>
    </source>
</reference>
<dbReference type="EMBL" id="CM000880">
    <property type="protein sequence ID" value="PNT75360.1"/>
    <property type="molecule type" value="Genomic_DNA"/>
</dbReference>
<accession>A0A2K2DM63</accession>
<evidence type="ECO:0000256" key="1">
    <source>
        <dbReference type="SAM" id="MobiDB-lite"/>
    </source>
</evidence>
<dbReference type="AlphaFoldDB" id="A0A2K2DM63"/>
<keyword evidence="2" id="KW-0472">Membrane</keyword>
<evidence type="ECO:0000256" key="2">
    <source>
        <dbReference type="SAM" id="Phobius"/>
    </source>
</evidence>
<dbReference type="EnsemblPlants" id="PNT75360">
    <property type="protein sequence ID" value="PNT75360"/>
    <property type="gene ID" value="BRADI_1g30835v3"/>
</dbReference>
<dbReference type="Proteomes" id="UP000008810">
    <property type="component" value="Chromosome 1"/>
</dbReference>
<feature type="compositionally biased region" description="Basic residues" evidence="1">
    <location>
        <begin position="32"/>
        <end position="41"/>
    </location>
</feature>
<reference evidence="4" key="3">
    <citation type="submission" date="2018-08" db="UniProtKB">
        <authorList>
            <consortium name="EnsemblPlants"/>
        </authorList>
    </citation>
    <scope>IDENTIFICATION</scope>
    <source>
        <strain evidence="4">cv. Bd21</strain>
    </source>
</reference>
<evidence type="ECO:0000313" key="4">
    <source>
        <dbReference type="EnsemblPlants" id="PNT75360"/>
    </source>
</evidence>
<feature type="transmembrane region" description="Helical" evidence="2">
    <location>
        <begin position="88"/>
        <end position="121"/>
    </location>
</feature>
<evidence type="ECO:0000313" key="3">
    <source>
        <dbReference type="EMBL" id="PNT75360.1"/>
    </source>
</evidence>
<reference evidence="3" key="2">
    <citation type="submission" date="2017-06" db="EMBL/GenBank/DDBJ databases">
        <title>WGS assembly of Brachypodium distachyon.</title>
        <authorList>
            <consortium name="The International Brachypodium Initiative"/>
            <person name="Lucas S."/>
            <person name="Harmon-Smith M."/>
            <person name="Lail K."/>
            <person name="Tice H."/>
            <person name="Grimwood J."/>
            <person name="Bruce D."/>
            <person name="Barry K."/>
            <person name="Shu S."/>
            <person name="Lindquist E."/>
            <person name="Wang M."/>
            <person name="Pitluck S."/>
            <person name="Vogel J.P."/>
            <person name="Garvin D.F."/>
            <person name="Mockler T.C."/>
            <person name="Schmutz J."/>
            <person name="Rokhsar D."/>
            <person name="Bevan M.W."/>
        </authorList>
    </citation>
    <scope>NUCLEOTIDE SEQUENCE</scope>
    <source>
        <strain evidence="3">Bd21</strain>
    </source>
</reference>
<keyword evidence="2" id="KW-1133">Transmembrane helix</keyword>
<feature type="region of interest" description="Disordered" evidence="1">
    <location>
        <begin position="1"/>
        <end position="50"/>
    </location>
</feature>
<proteinExistence type="predicted"/>
<sequence length="133" mass="14517">MRRPGPWRRPVPSELRPRQNSASRGQPARTSPRVRRRHWRPGSRQPSAAADSAVLGALGTVLREAGAASVRLVPARPSRRSEPPRHGFNILLPFGVPLSVSASCLYLSLPFLSLIILVASFGKRVCVCVCMCV</sequence>
<protein>
    <submittedName>
        <fullName evidence="3 4">Uncharacterized protein</fullName>
    </submittedName>
</protein>
<gene>
    <name evidence="3" type="ORF">BRADI_1g30835v3</name>
</gene>
<dbReference type="ExpressionAtlas" id="A0A2K2DM63">
    <property type="expression patterns" value="baseline"/>
</dbReference>
<dbReference type="Gramene" id="PNT75360">
    <property type="protein sequence ID" value="PNT75360"/>
    <property type="gene ID" value="BRADI_1g30835v3"/>
</dbReference>
<dbReference type="InParanoid" id="A0A2K2DM63"/>
<keyword evidence="2" id="KW-0812">Transmembrane</keyword>
<name>A0A2K2DM63_BRADI</name>
<organism evidence="3">
    <name type="scientific">Brachypodium distachyon</name>
    <name type="common">Purple false brome</name>
    <name type="synonym">Trachynia distachya</name>
    <dbReference type="NCBI Taxonomy" id="15368"/>
    <lineage>
        <taxon>Eukaryota</taxon>
        <taxon>Viridiplantae</taxon>
        <taxon>Streptophyta</taxon>
        <taxon>Embryophyta</taxon>
        <taxon>Tracheophyta</taxon>
        <taxon>Spermatophyta</taxon>
        <taxon>Magnoliopsida</taxon>
        <taxon>Liliopsida</taxon>
        <taxon>Poales</taxon>
        <taxon>Poaceae</taxon>
        <taxon>BOP clade</taxon>
        <taxon>Pooideae</taxon>
        <taxon>Stipodae</taxon>
        <taxon>Brachypodieae</taxon>
        <taxon>Brachypodium</taxon>
    </lineage>
</organism>
<keyword evidence="5" id="KW-1185">Reference proteome</keyword>